<reference evidence="1 2" key="1">
    <citation type="journal article" date="2005" name="Nature">
        <title>The map-based sequence of the rice genome.</title>
        <authorList>
            <consortium name="International rice genome sequencing project (IRGSP)"/>
            <person name="Matsumoto T."/>
            <person name="Wu J."/>
            <person name="Kanamori H."/>
            <person name="Katayose Y."/>
            <person name="Fujisawa M."/>
            <person name="Namiki N."/>
            <person name="Mizuno H."/>
            <person name="Yamamoto K."/>
            <person name="Antonio B.A."/>
            <person name="Baba T."/>
            <person name="Sakata K."/>
            <person name="Nagamura Y."/>
            <person name="Aoki H."/>
            <person name="Arikawa K."/>
            <person name="Arita K."/>
            <person name="Bito T."/>
            <person name="Chiden Y."/>
            <person name="Fujitsuka N."/>
            <person name="Fukunaka R."/>
            <person name="Hamada M."/>
            <person name="Harada C."/>
            <person name="Hayashi A."/>
            <person name="Hijishita S."/>
            <person name="Honda M."/>
            <person name="Hosokawa S."/>
            <person name="Ichikawa Y."/>
            <person name="Idonuma A."/>
            <person name="Iijima M."/>
            <person name="Ikeda M."/>
            <person name="Ikeno M."/>
            <person name="Ito K."/>
            <person name="Ito S."/>
            <person name="Ito T."/>
            <person name="Ito Y."/>
            <person name="Ito Y."/>
            <person name="Iwabuchi A."/>
            <person name="Kamiya K."/>
            <person name="Karasawa W."/>
            <person name="Kurita K."/>
            <person name="Katagiri S."/>
            <person name="Kikuta A."/>
            <person name="Kobayashi H."/>
            <person name="Kobayashi N."/>
            <person name="Machita K."/>
            <person name="Maehara T."/>
            <person name="Masukawa M."/>
            <person name="Mizubayashi T."/>
            <person name="Mukai Y."/>
            <person name="Nagasaki H."/>
            <person name="Nagata Y."/>
            <person name="Naito S."/>
            <person name="Nakashima M."/>
            <person name="Nakama Y."/>
            <person name="Nakamichi Y."/>
            <person name="Nakamura M."/>
            <person name="Meguro A."/>
            <person name="Negishi M."/>
            <person name="Ohta I."/>
            <person name="Ohta T."/>
            <person name="Okamoto M."/>
            <person name="Ono N."/>
            <person name="Saji S."/>
            <person name="Sakaguchi M."/>
            <person name="Sakai K."/>
            <person name="Shibata M."/>
            <person name="Shimokawa T."/>
            <person name="Song J."/>
            <person name="Takazaki Y."/>
            <person name="Terasawa K."/>
            <person name="Tsugane M."/>
            <person name="Tsuji K."/>
            <person name="Ueda S."/>
            <person name="Waki K."/>
            <person name="Yamagata H."/>
            <person name="Yamamoto M."/>
            <person name="Yamamoto S."/>
            <person name="Yamane H."/>
            <person name="Yoshiki S."/>
            <person name="Yoshihara R."/>
            <person name="Yukawa K."/>
            <person name="Zhong H."/>
            <person name="Yano M."/>
            <person name="Yuan Q."/>
            <person name="Ouyang S."/>
            <person name="Liu J."/>
            <person name="Jones K.M."/>
            <person name="Gansberger K."/>
            <person name="Moffat K."/>
            <person name="Hill J."/>
            <person name="Bera J."/>
            <person name="Fadrosh D."/>
            <person name="Jin S."/>
            <person name="Johri S."/>
            <person name="Kim M."/>
            <person name="Overton L."/>
            <person name="Reardon M."/>
            <person name="Tsitrin T."/>
            <person name="Vuong H."/>
            <person name="Weaver B."/>
            <person name="Ciecko A."/>
            <person name="Tallon L."/>
            <person name="Jackson J."/>
            <person name="Pai G."/>
            <person name="Aken S.V."/>
            <person name="Utterback T."/>
            <person name="Reidmuller S."/>
            <person name="Feldblyum T."/>
            <person name="Hsiao J."/>
            <person name="Zismann V."/>
            <person name="Iobst S."/>
            <person name="de Vazeille A.R."/>
            <person name="Buell C.R."/>
            <person name="Ying K."/>
            <person name="Li Y."/>
            <person name="Lu T."/>
            <person name="Huang Y."/>
            <person name="Zhao Q."/>
            <person name="Feng Q."/>
            <person name="Zhang L."/>
            <person name="Zhu J."/>
            <person name="Weng Q."/>
            <person name="Mu J."/>
            <person name="Lu Y."/>
            <person name="Fan D."/>
            <person name="Liu Y."/>
            <person name="Guan J."/>
            <person name="Zhang Y."/>
            <person name="Yu S."/>
            <person name="Liu X."/>
            <person name="Zhang Y."/>
            <person name="Hong G."/>
            <person name="Han B."/>
            <person name="Choisne N."/>
            <person name="Demange N."/>
            <person name="Orjeda G."/>
            <person name="Samain S."/>
            <person name="Cattolico L."/>
            <person name="Pelletier E."/>
            <person name="Couloux A."/>
            <person name="Segurens B."/>
            <person name="Wincker P."/>
            <person name="D'Hont A."/>
            <person name="Scarpelli C."/>
            <person name="Weissenbach J."/>
            <person name="Salanoubat M."/>
            <person name="Quetier F."/>
            <person name="Yu Y."/>
            <person name="Kim H.R."/>
            <person name="Rambo T."/>
            <person name="Currie J."/>
            <person name="Collura K."/>
            <person name="Luo M."/>
            <person name="Yang T."/>
            <person name="Ammiraju J.S.S."/>
            <person name="Engler F."/>
            <person name="Soderlund C."/>
            <person name="Wing R.A."/>
            <person name="Palmer L.E."/>
            <person name="de la Bastide M."/>
            <person name="Spiegel L."/>
            <person name="Nascimento L."/>
            <person name="Zutavern T."/>
            <person name="O'Shaughnessy A."/>
            <person name="Dike S."/>
            <person name="Dedhia N."/>
            <person name="Preston R."/>
            <person name="Balija V."/>
            <person name="McCombie W.R."/>
            <person name="Chow T."/>
            <person name="Chen H."/>
            <person name="Chung M."/>
            <person name="Chen C."/>
            <person name="Shaw J."/>
            <person name="Wu H."/>
            <person name="Hsiao K."/>
            <person name="Chao Y."/>
            <person name="Chu M."/>
            <person name="Cheng C."/>
            <person name="Hour A."/>
            <person name="Lee P."/>
            <person name="Lin S."/>
            <person name="Lin Y."/>
            <person name="Liou J."/>
            <person name="Liu S."/>
            <person name="Hsing Y."/>
            <person name="Raghuvanshi S."/>
            <person name="Mohanty A."/>
            <person name="Bharti A.K."/>
            <person name="Gaur A."/>
            <person name="Gupta V."/>
            <person name="Kumar D."/>
            <person name="Ravi V."/>
            <person name="Vij S."/>
            <person name="Kapur A."/>
            <person name="Khurana P."/>
            <person name="Khurana P."/>
            <person name="Khurana J.P."/>
            <person name="Tyagi A.K."/>
            <person name="Gaikwad K."/>
            <person name="Singh A."/>
            <person name="Dalal V."/>
            <person name="Srivastava S."/>
            <person name="Dixit A."/>
            <person name="Pal A.K."/>
            <person name="Ghazi I.A."/>
            <person name="Yadav M."/>
            <person name="Pandit A."/>
            <person name="Bhargava A."/>
            <person name="Sureshbabu K."/>
            <person name="Batra K."/>
            <person name="Sharma T.R."/>
            <person name="Mohapatra T."/>
            <person name="Singh N.K."/>
            <person name="Messing J."/>
            <person name="Nelson A.B."/>
            <person name="Fuks G."/>
            <person name="Kavchok S."/>
            <person name="Keizer G."/>
            <person name="Linton E."/>
            <person name="Llaca V."/>
            <person name="Song R."/>
            <person name="Tanyolac B."/>
            <person name="Young S."/>
            <person name="Ho-Il K."/>
            <person name="Hahn J.H."/>
            <person name="Sangsakoo G."/>
            <person name="Vanavichit A."/>
            <person name="de Mattos Luiz.A.T."/>
            <person name="Zimmer P.D."/>
            <person name="Malone G."/>
            <person name="Dellagostin O."/>
            <person name="de Oliveira A.C."/>
            <person name="Bevan M."/>
            <person name="Bancroft I."/>
            <person name="Minx P."/>
            <person name="Cordum H."/>
            <person name="Wilson R."/>
            <person name="Cheng Z."/>
            <person name="Jin W."/>
            <person name="Jiang J."/>
            <person name="Leong S.A."/>
            <person name="Iwama H."/>
            <person name="Gojobori T."/>
            <person name="Itoh T."/>
            <person name="Niimura Y."/>
            <person name="Fujii Y."/>
            <person name="Habara T."/>
            <person name="Sakai H."/>
            <person name="Sato Y."/>
            <person name="Wilson G."/>
            <person name="Kumar K."/>
            <person name="McCouch S."/>
            <person name="Juretic N."/>
            <person name="Hoen D."/>
            <person name="Wright S."/>
            <person name="Bruskiewich R."/>
            <person name="Bureau T."/>
            <person name="Miyao A."/>
            <person name="Hirochika H."/>
            <person name="Nishikawa T."/>
            <person name="Kadowaki K."/>
            <person name="Sugiura M."/>
            <person name="Burr B."/>
            <person name="Sasaki T."/>
        </authorList>
    </citation>
    <scope>NUCLEOTIDE SEQUENCE [LARGE SCALE GENOMIC DNA]</scope>
    <source>
        <strain evidence="2">cv. Nipponbare</strain>
    </source>
</reference>
<accession>Q0DN71</accession>
<organism evidence="1 2">
    <name type="scientific">Oryza sativa subsp. japonica</name>
    <name type="common">Rice</name>
    <dbReference type="NCBI Taxonomy" id="39947"/>
    <lineage>
        <taxon>Eukaryota</taxon>
        <taxon>Viridiplantae</taxon>
        <taxon>Streptophyta</taxon>
        <taxon>Embryophyta</taxon>
        <taxon>Tracheophyta</taxon>
        <taxon>Spermatophyta</taxon>
        <taxon>Magnoliopsida</taxon>
        <taxon>Liliopsida</taxon>
        <taxon>Poales</taxon>
        <taxon>Poaceae</taxon>
        <taxon>BOP clade</taxon>
        <taxon>Oryzoideae</taxon>
        <taxon>Oryzeae</taxon>
        <taxon>Oryzinae</taxon>
        <taxon>Oryza</taxon>
        <taxon>Oryza sativa</taxon>
    </lineage>
</organism>
<gene>
    <name evidence="1" type="ordered locus">Os03g0770700</name>
</gene>
<dbReference type="Proteomes" id="UP000000763">
    <property type="component" value="Chromosome 3"/>
</dbReference>
<dbReference type="AlphaFoldDB" id="Q0DN71"/>
<dbReference type="KEGG" id="dosa:Os03g0770700"/>
<reference evidence="2" key="2">
    <citation type="journal article" date="2008" name="Nucleic Acids Res.">
        <title>The rice annotation project database (RAP-DB): 2008 update.</title>
        <authorList>
            <consortium name="The rice annotation project (RAP)"/>
        </authorList>
    </citation>
    <scope>GENOME REANNOTATION</scope>
    <source>
        <strain evidence="2">cv. Nipponbare</strain>
    </source>
</reference>
<sequence length="165" mass="16869">MASGNSSSSSGSMAATAGGVGGWLGFSLSPHMATYCAGGVDDVGHHHHHHVHQHQQQHGGGLFYNPAAVASSFYYGGGHDAVVTSAAGGGSYYGAGFSSMPLKSDGSLCIMEALRGGDQEQQGELASLSSSWIERWLARAGVRLDSAGSSYLGCGYSCVHGRFGL</sequence>
<protein>
    <submittedName>
        <fullName evidence="1">Os03g0770700 protein</fullName>
    </submittedName>
</protein>
<evidence type="ECO:0000313" key="1">
    <source>
        <dbReference type="EMBL" id="BAF13317.2"/>
    </source>
</evidence>
<dbReference type="EMBL" id="AP008209">
    <property type="protein sequence ID" value="BAF13317.2"/>
    <property type="molecule type" value="Genomic_DNA"/>
</dbReference>
<evidence type="ECO:0000313" key="2">
    <source>
        <dbReference type="Proteomes" id="UP000000763"/>
    </source>
</evidence>
<proteinExistence type="predicted"/>
<name>Q0DN71_ORYSJ</name>